<dbReference type="OrthoDB" id="10264196at2759"/>
<dbReference type="NCBIfam" id="TIGR00044">
    <property type="entry name" value="YggS family pyridoxal phosphate-dependent enzyme"/>
    <property type="match status" value="1"/>
</dbReference>
<sequence>MKNFNVILNGIDMNKFDSITDRINNVKQRITDACIRSGRKPDDVSILPVSKNFDAEHIELMINSGFTSFGENRIQEIREKYNIINKDIKWVMIGNLQMNKAKEAINYIDELESLDRLDLALVLDKHLKLEKKSLKTLVQVKTSSEPQKHGLNPENLIDFIGKVSENYKSLEIIGLMTIAENSKDNKIVRNCFNVLYKLMRKVNEQKISGVNLKKLSMGMSDDFEIAIEEGATEVRLGSIIFGKRIYK</sequence>
<dbReference type="HAMAP" id="MF_02087">
    <property type="entry name" value="PLP_homeostasis"/>
    <property type="match status" value="1"/>
</dbReference>
<dbReference type="GO" id="GO:0030170">
    <property type="term" value="F:pyridoxal phosphate binding"/>
    <property type="evidence" value="ECO:0007669"/>
    <property type="project" value="UniProtKB-UniRule"/>
</dbReference>
<dbReference type="Proteomes" id="UP000015354">
    <property type="component" value="Unassembled WGS sequence"/>
</dbReference>
<evidence type="ECO:0000313" key="5">
    <source>
        <dbReference type="Proteomes" id="UP000015354"/>
    </source>
</evidence>
<dbReference type="PIRSF" id="PIRSF004848">
    <property type="entry name" value="YBL036c_PLPDEIII"/>
    <property type="match status" value="1"/>
</dbReference>
<name>S9W5B2_9TRYP</name>
<dbReference type="PANTHER" id="PTHR10146">
    <property type="entry name" value="PROLINE SYNTHETASE CO-TRANSCRIBED BACTERIAL HOMOLOG PROTEIN"/>
    <property type="match status" value="1"/>
</dbReference>
<protein>
    <recommendedName>
        <fullName evidence="2">Pyridoxal phosphate homeostasis protein</fullName>
        <shortName evidence="2">PLP homeostasis protein</shortName>
    </recommendedName>
</protein>
<evidence type="ECO:0000313" key="4">
    <source>
        <dbReference type="EMBL" id="EPY31065.1"/>
    </source>
</evidence>
<dbReference type="PANTHER" id="PTHR10146:SF14">
    <property type="entry name" value="PYRIDOXAL PHOSPHATE HOMEOSTASIS PROTEIN"/>
    <property type="match status" value="1"/>
</dbReference>
<comment type="cofactor">
    <cofactor evidence="3">
        <name>pyridoxal 5'-phosphate</name>
        <dbReference type="ChEBI" id="CHEBI:597326"/>
    </cofactor>
</comment>
<dbReference type="EMBL" id="ATMH01003640">
    <property type="protein sequence ID" value="EPY31065.1"/>
    <property type="molecule type" value="Genomic_DNA"/>
</dbReference>
<dbReference type="SUPFAM" id="SSF51419">
    <property type="entry name" value="PLP-binding barrel"/>
    <property type="match status" value="1"/>
</dbReference>
<proteinExistence type="inferred from homology"/>
<dbReference type="FunFam" id="3.20.20.10:FF:000018">
    <property type="entry name" value="Pyridoxal phosphate homeostasis protein"/>
    <property type="match status" value="1"/>
</dbReference>
<dbReference type="InterPro" id="IPR029066">
    <property type="entry name" value="PLP-binding_barrel"/>
</dbReference>
<comment type="similarity">
    <text evidence="2">Belongs to the pyridoxal phosphate-binding protein YggS/PROSC family.</text>
</comment>
<dbReference type="CDD" id="cd00635">
    <property type="entry name" value="PLPDE_III_YBL036c_like"/>
    <property type="match status" value="1"/>
</dbReference>
<accession>S9W5B2</accession>
<evidence type="ECO:0000256" key="2">
    <source>
        <dbReference type="HAMAP-Rule" id="MF_03225"/>
    </source>
</evidence>
<evidence type="ECO:0000256" key="3">
    <source>
        <dbReference type="PIRSR" id="PIRSR004848-1"/>
    </source>
</evidence>
<keyword evidence="5" id="KW-1185">Reference proteome</keyword>
<evidence type="ECO:0000256" key="1">
    <source>
        <dbReference type="ARBA" id="ARBA00022898"/>
    </source>
</evidence>
<comment type="function">
    <text evidence="2">Pyridoxal 5'-phosphate (PLP)-binding protein, which may be involved in intracellular homeostatic regulation of pyridoxal 5'-phosphate (PLP), the active form of vitamin B6.</text>
</comment>
<dbReference type="AlphaFoldDB" id="S9W5B2"/>
<dbReference type="Gene3D" id="3.20.20.10">
    <property type="entry name" value="Alanine racemase"/>
    <property type="match status" value="1"/>
</dbReference>
<gene>
    <name evidence="4" type="ORF">STCU_03640</name>
</gene>
<keyword evidence="1 2" id="KW-0663">Pyridoxal phosphate</keyword>
<feature type="modified residue" description="N6-(pyridoxal phosphate)lysine" evidence="2 3">
    <location>
        <position position="51"/>
    </location>
</feature>
<organism evidence="4 5">
    <name type="scientific">Strigomonas culicis</name>
    <dbReference type="NCBI Taxonomy" id="28005"/>
    <lineage>
        <taxon>Eukaryota</taxon>
        <taxon>Discoba</taxon>
        <taxon>Euglenozoa</taxon>
        <taxon>Kinetoplastea</taxon>
        <taxon>Metakinetoplastina</taxon>
        <taxon>Trypanosomatida</taxon>
        <taxon>Trypanosomatidae</taxon>
        <taxon>Strigomonadinae</taxon>
        <taxon>Strigomonas</taxon>
    </lineage>
</organism>
<reference evidence="4 5" key="1">
    <citation type="journal article" date="2013" name="PLoS ONE">
        <title>Predicting the Proteins of Angomonas deanei, Strigomonas culicis and Their Respective Endosymbionts Reveals New Aspects of the Trypanosomatidae Family.</title>
        <authorList>
            <person name="Motta M.C."/>
            <person name="Martins A.C."/>
            <person name="de Souza S.S."/>
            <person name="Catta-Preta C.M."/>
            <person name="Silva R."/>
            <person name="Klein C.C."/>
            <person name="de Almeida L.G."/>
            <person name="de Lima Cunha O."/>
            <person name="Ciapina L.P."/>
            <person name="Brocchi M."/>
            <person name="Colabardini A.C."/>
            <person name="de Araujo Lima B."/>
            <person name="Machado C.R."/>
            <person name="de Almeida Soares C.M."/>
            <person name="Probst C.M."/>
            <person name="de Menezes C.B."/>
            <person name="Thompson C.E."/>
            <person name="Bartholomeu D.C."/>
            <person name="Gradia D.F."/>
            <person name="Pavoni D.P."/>
            <person name="Grisard E.C."/>
            <person name="Fantinatti-Garboggini F."/>
            <person name="Marchini F.K."/>
            <person name="Rodrigues-Luiz G.F."/>
            <person name="Wagner G."/>
            <person name="Goldman G.H."/>
            <person name="Fietto J.L."/>
            <person name="Elias M.C."/>
            <person name="Goldman M.H."/>
            <person name="Sagot M.F."/>
            <person name="Pereira M."/>
            <person name="Stoco P.H."/>
            <person name="de Mendonca-Neto R.P."/>
            <person name="Teixeira S.M."/>
            <person name="Maciel T.E."/>
            <person name="de Oliveira Mendes T.A."/>
            <person name="Urmenyi T.P."/>
            <person name="de Souza W."/>
            <person name="Schenkman S."/>
            <person name="de Vasconcelos A.T."/>
        </authorList>
    </citation>
    <scope>NUCLEOTIDE SEQUENCE [LARGE SCALE GENOMIC DNA]</scope>
</reference>
<dbReference type="InterPro" id="IPR011078">
    <property type="entry name" value="PyrdxlP_homeostasis"/>
</dbReference>
<comment type="caution">
    <text evidence="4">The sequence shown here is derived from an EMBL/GenBank/DDBJ whole genome shotgun (WGS) entry which is preliminary data.</text>
</comment>